<protein>
    <submittedName>
        <fullName evidence="1">Protein ALP1-like</fullName>
    </submittedName>
</protein>
<dbReference type="Proteomes" id="UP000440578">
    <property type="component" value="Unassembled WGS sequence"/>
</dbReference>
<dbReference type="AlphaFoldDB" id="A0A6A4VWB7"/>
<name>A0A6A4VWB7_AMPAM</name>
<evidence type="ECO:0000313" key="2">
    <source>
        <dbReference type="Proteomes" id="UP000440578"/>
    </source>
</evidence>
<organism evidence="1 2">
    <name type="scientific">Amphibalanus amphitrite</name>
    <name type="common">Striped barnacle</name>
    <name type="synonym">Balanus amphitrite</name>
    <dbReference type="NCBI Taxonomy" id="1232801"/>
    <lineage>
        <taxon>Eukaryota</taxon>
        <taxon>Metazoa</taxon>
        <taxon>Ecdysozoa</taxon>
        <taxon>Arthropoda</taxon>
        <taxon>Crustacea</taxon>
        <taxon>Multicrustacea</taxon>
        <taxon>Cirripedia</taxon>
        <taxon>Thoracica</taxon>
        <taxon>Thoracicalcarea</taxon>
        <taxon>Balanomorpha</taxon>
        <taxon>Balanoidea</taxon>
        <taxon>Balanidae</taxon>
        <taxon>Amphibalaninae</taxon>
        <taxon>Amphibalanus</taxon>
    </lineage>
</organism>
<proteinExistence type="predicted"/>
<reference evidence="1 2" key="1">
    <citation type="submission" date="2019-07" db="EMBL/GenBank/DDBJ databases">
        <title>Draft genome assembly of a fouling barnacle, Amphibalanus amphitrite (Darwin, 1854): The first reference genome for Thecostraca.</title>
        <authorList>
            <person name="Kim W."/>
        </authorList>
    </citation>
    <scope>NUCLEOTIDE SEQUENCE [LARGE SCALE GENOMIC DNA]</scope>
    <source>
        <strain evidence="1">SNU_AA5</strain>
        <tissue evidence="1">Soma without cirri and trophi</tissue>
    </source>
</reference>
<sequence>MDVRVGLAQARLRVAVEHARRRPRRRVWVTDVLQRRKARGEFYHLVQELRLLDPDRHQTYFRMSRDSFDLILSKIGPMITRQHTNFREPIEPAQRLAITLRYLASGMEFAALAPTYRLGERTVRAIVWDTSGAPPRVDGTEAEQANGGGGGALVDLRGRLAAHPHNYPVRAEQIRQQFTHFFMGPGAVPWQE</sequence>
<dbReference type="OrthoDB" id="5971912at2759"/>
<accession>A0A6A4VWB7</accession>
<comment type="caution">
    <text evidence="1">The sequence shown here is derived from an EMBL/GenBank/DDBJ whole genome shotgun (WGS) entry which is preliminary data.</text>
</comment>
<dbReference type="EMBL" id="VIIS01001699">
    <property type="protein sequence ID" value="KAF0294198.1"/>
    <property type="molecule type" value="Genomic_DNA"/>
</dbReference>
<gene>
    <name evidence="1" type="ORF">FJT64_008134</name>
</gene>
<evidence type="ECO:0000313" key="1">
    <source>
        <dbReference type="EMBL" id="KAF0294198.1"/>
    </source>
</evidence>
<keyword evidence="2" id="KW-1185">Reference proteome</keyword>